<gene>
    <name evidence="1" type="ORF">EVAR_37271_1</name>
</gene>
<dbReference type="AlphaFoldDB" id="A0A4C1WMR9"/>
<dbReference type="Proteomes" id="UP000299102">
    <property type="component" value="Unassembled WGS sequence"/>
</dbReference>
<reference evidence="1 2" key="1">
    <citation type="journal article" date="2019" name="Commun. Biol.">
        <title>The bagworm genome reveals a unique fibroin gene that provides high tensile strength.</title>
        <authorList>
            <person name="Kono N."/>
            <person name="Nakamura H."/>
            <person name="Ohtoshi R."/>
            <person name="Tomita M."/>
            <person name="Numata K."/>
            <person name="Arakawa K."/>
        </authorList>
    </citation>
    <scope>NUCLEOTIDE SEQUENCE [LARGE SCALE GENOMIC DNA]</scope>
</reference>
<keyword evidence="2" id="KW-1185">Reference proteome</keyword>
<accession>A0A4C1WMR9</accession>
<comment type="caution">
    <text evidence="1">The sequence shown here is derived from an EMBL/GenBank/DDBJ whole genome shotgun (WGS) entry which is preliminary data.</text>
</comment>
<proteinExistence type="predicted"/>
<name>A0A4C1WMR9_EUMVA</name>
<evidence type="ECO:0000313" key="1">
    <source>
        <dbReference type="EMBL" id="GBP51435.1"/>
    </source>
</evidence>
<organism evidence="1 2">
    <name type="scientific">Eumeta variegata</name>
    <name type="common">Bagworm moth</name>
    <name type="synonym">Eumeta japonica</name>
    <dbReference type="NCBI Taxonomy" id="151549"/>
    <lineage>
        <taxon>Eukaryota</taxon>
        <taxon>Metazoa</taxon>
        <taxon>Ecdysozoa</taxon>
        <taxon>Arthropoda</taxon>
        <taxon>Hexapoda</taxon>
        <taxon>Insecta</taxon>
        <taxon>Pterygota</taxon>
        <taxon>Neoptera</taxon>
        <taxon>Endopterygota</taxon>
        <taxon>Lepidoptera</taxon>
        <taxon>Glossata</taxon>
        <taxon>Ditrysia</taxon>
        <taxon>Tineoidea</taxon>
        <taxon>Psychidae</taxon>
        <taxon>Oiketicinae</taxon>
        <taxon>Eumeta</taxon>
    </lineage>
</organism>
<sequence>MNIYNWLPDEEFCDGCKFTVVHNKSIDAVRCIIKTDSTSVEIVSHTIESCTAHVVASPQHSLRVAPQDTTARCGIRRSCNEQSGGGDT</sequence>
<evidence type="ECO:0000313" key="2">
    <source>
        <dbReference type="Proteomes" id="UP000299102"/>
    </source>
</evidence>
<dbReference type="EMBL" id="BGZK01000581">
    <property type="protein sequence ID" value="GBP51435.1"/>
    <property type="molecule type" value="Genomic_DNA"/>
</dbReference>
<protein>
    <submittedName>
        <fullName evidence="1">Uncharacterized protein</fullName>
    </submittedName>
</protein>